<dbReference type="Proteomes" id="UP000231932">
    <property type="component" value="Chromosome"/>
</dbReference>
<evidence type="ECO:0000313" key="4">
    <source>
        <dbReference type="Proteomes" id="UP000231932"/>
    </source>
</evidence>
<name>A0A2K8N6G5_9BACL</name>
<feature type="domain" description="Nitrogenase/oxidoreductase component 1" evidence="2">
    <location>
        <begin position="39"/>
        <end position="430"/>
    </location>
</feature>
<gene>
    <name evidence="3" type="ORF">CVV65_08125</name>
</gene>
<dbReference type="NCBIfam" id="TIGR01283">
    <property type="entry name" value="nifE"/>
    <property type="match status" value="1"/>
</dbReference>
<dbReference type="Gene3D" id="3.40.50.12380">
    <property type="entry name" value="Nitrogenase MoFe cofactor biosynthesis protein NifE, C-terminal"/>
    <property type="match status" value="1"/>
</dbReference>
<proteinExistence type="inferred from homology"/>
<dbReference type="SUPFAM" id="SSF53807">
    <property type="entry name" value="Helical backbone' metal receptor"/>
    <property type="match status" value="1"/>
</dbReference>
<dbReference type="OrthoDB" id="9767044at2"/>
<evidence type="ECO:0000256" key="1">
    <source>
        <dbReference type="ARBA" id="ARBA00011002"/>
    </source>
</evidence>
<dbReference type="GO" id="GO:0016491">
    <property type="term" value="F:oxidoreductase activity"/>
    <property type="evidence" value="ECO:0007669"/>
    <property type="project" value="InterPro"/>
</dbReference>
<dbReference type="GO" id="GO:0009399">
    <property type="term" value="P:nitrogen fixation"/>
    <property type="evidence" value="ECO:0007669"/>
    <property type="project" value="InterPro"/>
</dbReference>
<dbReference type="EMBL" id="CP024955">
    <property type="protein sequence ID" value="ATY84893.1"/>
    <property type="molecule type" value="Genomic_DNA"/>
</dbReference>
<evidence type="ECO:0000259" key="2">
    <source>
        <dbReference type="Pfam" id="PF00148"/>
    </source>
</evidence>
<dbReference type="Pfam" id="PF00148">
    <property type="entry name" value="Oxidored_nitro"/>
    <property type="match status" value="1"/>
</dbReference>
<comment type="similarity">
    <text evidence="1">Belongs to the NifD/NifK/NifE/NifN family.</text>
</comment>
<accession>A0A2K8N6G5</accession>
<dbReference type="InterPro" id="IPR000510">
    <property type="entry name" value="Nase/OxRdtase_comp1"/>
</dbReference>
<reference evidence="4" key="1">
    <citation type="submission" date="2017-11" db="EMBL/GenBank/DDBJ databases">
        <title>Complete Genome Sequence of Kyrpidia sp. Strain EA-1, a thermophilic, hydrogen-oxidizing Bacterium, isolated from the Azores.</title>
        <authorList>
            <person name="Reiner J.E."/>
            <person name="Lapp C.J."/>
            <person name="Bunk B."/>
            <person name="Gescher J."/>
        </authorList>
    </citation>
    <scope>NUCLEOTIDE SEQUENCE [LARGE SCALE GENOMIC DNA]</scope>
    <source>
        <strain evidence="4">EA-1</strain>
    </source>
</reference>
<protein>
    <submittedName>
        <fullName evidence="3">Nitrogenase iron-molybdenum cofactor biosynthesis protein NifE</fullName>
    </submittedName>
</protein>
<dbReference type="KEGG" id="kyr:CVV65_08125"/>
<dbReference type="AlphaFoldDB" id="A0A2K8N6G5"/>
<keyword evidence="4" id="KW-1185">Reference proteome</keyword>
<dbReference type="PANTHER" id="PTHR42956">
    <property type="entry name" value="NITROGENASE IRON-MOLYBDENUM COFACTOR BIOSYNTHESIS PROTEIN NIFE"/>
    <property type="match status" value="1"/>
</dbReference>
<dbReference type="RefSeq" id="WP_100667698.1">
    <property type="nucleotide sequence ID" value="NZ_CP024955.1"/>
</dbReference>
<dbReference type="Gene3D" id="3.40.50.1980">
    <property type="entry name" value="Nitrogenase molybdenum iron protein domain"/>
    <property type="match status" value="1"/>
</dbReference>
<dbReference type="InterPro" id="IPR005973">
    <property type="entry name" value="NifE"/>
</dbReference>
<organism evidence="3 4">
    <name type="scientific">Kyrpidia spormannii</name>
    <dbReference type="NCBI Taxonomy" id="2055160"/>
    <lineage>
        <taxon>Bacteria</taxon>
        <taxon>Bacillati</taxon>
        <taxon>Bacillota</taxon>
        <taxon>Bacilli</taxon>
        <taxon>Bacillales</taxon>
        <taxon>Alicyclobacillaceae</taxon>
        <taxon>Kyrpidia</taxon>
    </lineage>
</organism>
<sequence length="467" mass="50939">MKPLHEIFDQPACEHNRAKGKKRNAGCPKPEPGSAMGGCAFDGAQITLLPIADVLHLVHGPSACLANSWEARGSLSAGPEMTWRGFMTDLSEQEIIFGGEKKLEAAIHEAVRKFAPPAVFVYSTCVTALIGEDLEAVCAKASRELDLPVVPVNSPGFIGSKNLGNRMAGEALLEYVIGTREPEVSTPYDVNLVGEYNIAGELWQVKPLFEEAGIRILASITGDGRFGDIRTAHRAKATMVVCGRALINLAQGLLDRYGIPYFEGSFYGIRETGEALRNFGRILGGEVPERVEALIKREEARLDHDLRPYREILKGKKALLYTGGVKSWAFISALQDLGMEVVATSSRKSTMDDVAKMKSLLGESGVIMEEGGPKVILKTMRERGAHILLAGGRNQYTAVKGRVPFIDVNQERHRPYAGYEGMRRLAQDLALELTHPVYRQIAEGDGRFGKGGMEAESAAEEWAICKV</sequence>
<dbReference type="GO" id="GO:0065003">
    <property type="term" value="P:protein-containing complex assembly"/>
    <property type="evidence" value="ECO:0007669"/>
    <property type="project" value="InterPro"/>
</dbReference>
<evidence type="ECO:0000313" key="3">
    <source>
        <dbReference type="EMBL" id="ATY84893.1"/>
    </source>
</evidence>
<dbReference type="InterPro" id="IPR049939">
    <property type="entry name" value="NifE-like"/>
</dbReference>
<dbReference type="PANTHER" id="PTHR42956:SF1">
    <property type="entry name" value="NITROGENASE IRON-MOLYBDENUM COFACTOR BIOSYNTHESIS PROTEIN NIFE"/>
    <property type="match status" value="1"/>
</dbReference>